<dbReference type="Pfam" id="PF13794">
    <property type="entry name" value="MiaE_2"/>
    <property type="match status" value="1"/>
</dbReference>
<organism evidence="2 3">
    <name type="scientific">Gleimia hominis</name>
    <dbReference type="NCBI Taxonomy" id="595468"/>
    <lineage>
        <taxon>Bacteria</taxon>
        <taxon>Bacillati</taxon>
        <taxon>Actinomycetota</taxon>
        <taxon>Actinomycetes</taxon>
        <taxon>Actinomycetales</taxon>
        <taxon>Actinomycetaceae</taxon>
        <taxon>Gleimia</taxon>
    </lineage>
</organism>
<evidence type="ECO:0000313" key="2">
    <source>
        <dbReference type="EMBL" id="MDT3767307.1"/>
    </source>
</evidence>
<dbReference type="Proteomes" id="UP001247542">
    <property type="component" value="Unassembled WGS sequence"/>
</dbReference>
<dbReference type="Gene3D" id="1.20.1260.10">
    <property type="match status" value="1"/>
</dbReference>
<dbReference type="InterPro" id="IPR059125">
    <property type="entry name" value="Ferritin_actino"/>
</dbReference>
<accession>A0ABU3IAA9</accession>
<feature type="domain" description="Ferritin-like" evidence="1">
    <location>
        <begin position="10"/>
        <end position="165"/>
    </location>
</feature>
<dbReference type="InterPro" id="IPR012347">
    <property type="entry name" value="Ferritin-like"/>
</dbReference>
<keyword evidence="3" id="KW-1185">Reference proteome</keyword>
<proteinExistence type="predicted"/>
<evidence type="ECO:0000313" key="3">
    <source>
        <dbReference type="Proteomes" id="UP001247542"/>
    </source>
</evidence>
<sequence>MSNPQETTFARILGVSGYGALAAQARLAKDADQAPETFEHIAMARMSARAWDSFTAVERTAQKLDVDLPVQITPFEGMLDELDARTRPTTWWERLTKTYVAIGIFTDALRAAAQGLELPEVADAVSDFGHGQWTRDRLEPVTKDDPQMQARLSLWTRRVGGEALGLVRAFLFTDEGASAKLDLDEVVADISKAHKERLDAVHLKA</sequence>
<dbReference type="RefSeq" id="WP_313272732.1">
    <property type="nucleotide sequence ID" value="NZ_JASXSX010000001.1"/>
</dbReference>
<protein>
    <submittedName>
        <fullName evidence="2">Ferritin-like fold-containing protein</fullName>
    </submittedName>
</protein>
<evidence type="ECO:0000259" key="1">
    <source>
        <dbReference type="Pfam" id="PF13794"/>
    </source>
</evidence>
<reference evidence="2 3" key="1">
    <citation type="submission" date="2023-06" db="EMBL/GenBank/DDBJ databases">
        <title>Draft genome sequence of Gleimia hominis type strain CCUG 57540T.</title>
        <authorList>
            <person name="Salva-Serra F."/>
            <person name="Cardew S."/>
            <person name="Jensie Markopoulos S."/>
            <person name="Ohlen M."/>
            <person name="Inganas E."/>
            <person name="Svensson-Stadler L."/>
            <person name="Moore E.R.B."/>
        </authorList>
    </citation>
    <scope>NUCLEOTIDE SEQUENCE [LARGE SCALE GENOMIC DNA]</scope>
    <source>
        <strain evidence="2 3">CCUG 57540</strain>
    </source>
</reference>
<dbReference type="EMBL" id="JASXSX010000001">
    <property type="protein sequence ID" value="MDT3767307.1"/>
    <property type="molecule type" value="Genomic_DNA"/>
</dbReference>
<name>A0ABU3IAA9_9ACTO</name>
<gene>
    <name evidence="2" type="ORF">QS713_04405</name>
</gene>
<comment type="caution">
    <text evidence="2">The sequence shown here is derived from an EMBL/GenBank/DDBJ whole genome shotgun (WGS) entry which is preliminary data.</text>
</comment>